<name>A0A7X9IKE7_9DELT</name>
<evidence type="ECO:0000313" key="2">
    <source>
        <dbReference type="Proteomes" id="UP000524246"/>
    </source>
</evidence>
<sequence length="113" mass="12165">MSSRITFLLYCVLSFLPITGFAASDGLLSNTKSSATSRILLIIPQALSPVYDTKLSNNSTTLVSNLCSGSTLYSYENRQLGGENSSYVIKEKGDFCSQKEKVSTGLLLISPTP</sequence>
<organism evidence="1 2">
    <name type="scientific">SAR324 cluster bacterium</name>
    <dbReference type="NCBI Taxonomy" id="2024889"/>
    <lineage>
        <taxon>Bacteria</taxon>
        <taxon>Deltaproteobacteria</taxon>
        <taxon>SAR324 cluster</taxon>
    </lineage>
</organism>
<gene>
    <name evidence="1" type="ORF">GYA55_01840</name>
</gene>
<dbReference type="AlphaFoldDB" id="A0A7X9IKE7"/>
<evidence type="ECO:0000313" key="1">
    <source>
        <dbReference type="EMBL" id="NMC61890.1"/>
    </source>
</evidence>
<accession>A0A7X9IKE7</accession>
<comment type="caution">
    <text evidence="1">The sequence shown here is derived from an EMBL/GenBank/DDBJ whole genome shotgun (WGS) entry which is preliminary data.</text>
</comment>
<reference evidence="1 2" key="1">
    <citation type="journal article" date="2020" name="Biotechnol. Biofuels">
        <title>New insights from the biogas microbiome by comprehensive genome-resolved metagenomics of nearly 1600 species originating from multiple anaerobic digesters.</title>
        <authorList>
            <person name="Campanaro S."/>
            <person name="Treu L."/>
            <person name="Rodriguez-R L.M."/>
            <person name="Kovalovszki A."/>
            <person name="Ziels R.M."/>
            <person name="Maus I."/>
            <person name="Zhu X."/>
            <person name="Kougias P.G."/>
            <person name="Basile A."/>
            <person name="Luo G."/>
            <person name="Schluter A."/>
            <person name="Konstantinidis K.T."/>
            <person name="Angelidaki I."/>
        </authorList>
    </citation>
    <scope>NUCLEOTIDE SEQUENCE [LARGE SCALE GENOMIC DNA]</scope>
    <source>
        <strain evidence="1">AS27yjCOA_65</strain>
    </source>
</reference>
<dbReference type="Proteomes" id="UP000524246">
    <property type="component" value="Unassembled WGS sequence"/>
</dbReference>
<protein>
    <submittedName>
        <fullName evidence="1">Uncharacterized protein</fullName>
    </submittedName>
</protein>
<dbReference type="EMBL" id="JAAZON010000071">
    <property type="protein sequence ID" value="NMC61890.1"/>
    <property type="molecule type" value="Genomic_DNA"/>
</dbReference>
<proteinExistence type="predicted"/>